<dbReference type="Proteomes" id="UP000314983">
    <property type="component" value="Chromosome 6"/>
</dbReference>
<dbReference type="AlphaFoldDB" id="A0A4W4EJL9"/>
<evidence type="ECO:0000313" key="26">
    <source>
        <dbReference type="Ensembl" id="ENSEEEP00000011572.2"/>
    </source>
</evidence>
<evidence type="ECO:0000256" key="3">
    <source>
        <dbReference type="ARBA" id="ARBA00004186"/>
    </source>
</evidence>
<feature type="domain" description="NR LBD" evidence="25">
    <location>
        <begin position="495"/>
        <end position="729"/>
    </location>
</feature>
<dbReference type="PRINTS" id="PR00047">
    <property type="entry name" value="STROIDFINGER"/>
</dbReference>
<protein>
    <recommendedName>
        <fullName evidence="6">Glucocorticoid receptor</fullName>
    </recommendedName>
    <alternativeName>
        <fullName evidence="21">Nuclear receptor subfamily 3 group C member 1</fullName>
    </alternativeName>
</protein>
<evidence type="ECO:0000256" key="17">
    <source>
        <dbReference type="ARBA" id="ARBA00023163"/>
    </source>
</evidence>
<evidence type="ECO:0000256" key="12">
    <source>
        <dbReference type="ARBA" id="ARBA00022853"/>
    </source>
</evidence>
<dbReference type="PROSITE" id="PS51030">
    <property type="entry name" value="NUCLEAR_REC_DBD_2"/>
    <property type="match status" value="1"/>
</dbReference>
<evidence type="ECO:0000256" key="10">
    <source>
        <dbReference type="ARBA" id="ARBA00022771"/>
    </source>
</evidence>
<proteinExistence type="inferred from homology"/>
<keyword evidence="17 22" id="KW-0804">Transcription</keyword>
<evidence type="ECO:0000256" key="20">
    <source>
        <dbReference type="ARBA" id="ARBA00023242"/>
    </source>
</evidence>
<evidence type="ECO:0000256" key="7">
    <source>
        <dbReference type="ARBA" id="ARBA00022490"/>
    </source>
</evidence>
<dbReference type="PANTHER" id="PTHR48092">
    <property type="entry name" value="KNIRPS-RELATED PROTEIN-RELATED"/>
    <property type="match status" value="1"/>
</dbReference>
<evidence type="ECO:0000256" key="6">
    <source>
        <dbReference type="ARBA" id="ARBA00015625"/>
    </source>
</evidence>
<evidence type="ECO:0000256" key="21">
    <source>
        <dbReference type="ARBA" id="ARBA00031162"/>
    </source>
</evidence>
<dbReference type="Pfam" id="PF00105">
    <property type="entry name" value="zf-C4"/>
    <property type="match status" value="1"/>
</dbReference>
<evidence type="ECO:0000256" key="14">
    <source>
        <dbReference type="ARBA" id="ARBA00023121"/>
    </source>
</evidence>
<keyword evidence="18 22" id="KW-0675">Receptor</keyword>
<dbReference type="Gene3D" id="3.30.50.10">
    <property type="entry name" value="Erythroid Transcription Factor GATA-1, subunit A"/>
    <property type="match status" value="1"/>
</dbReference>
<keyword evidence="13 22" id="KW-0805">Transcription regulation</keyword>
<dbReference type="GO" id="GO:0051414">
    <property type="term" value="P:response to cortisol"/>
    <property type="evidence" value="ECO:0007669"/>
    <property type="project" value="UniProtKB-ARBA"/>
</dbReference>
<dbReference type="SMART" id="SM00430">
    <property type="entry name" value="HOLI"/>
    <property type="match status" value="1"/>
</dbReference>
<name>A0A4W4EJL9_ELEEL</name>
<evidence type="ECO:0000256" key="4">
    <source>
        <dbReference type="ARBA" id="ARBA00004300"/>
    </source>
</evidence>
<keyword evidence="11 22" id="KW-0862">Zinc</keyword>
<dbReference type="GO" id="GO:0008270">
    <property type="term" value="F:zinc ion binding"/>
    <property type="evidence" value="ECO:0007669"/>
    <property type="project" value="UniProtKB-KW"/>
</dbReference>
<dbReference type="GO" id="GO:0001046">
    <property type="term" value="F:core promoter sequence-specific DNA binding"/>
    <property type="evidence" value="ECO:0007669"/>
    <property type="project" value="UniProtKB-ARBA"/>
</dbReference>
<dbReference type="GO" id="GO:0005819">
    <property type="term" value="C:spindle"/>
    <property type="evidence" value="ECO:0007669"/>
    <property type="project" value="UniProtKB-SubCell"/>
</dbReference>
<evidence type="ECO:0000256" key="15">
    <source>
        <dbReference type="ARBA" id="ARBA00023125"/>
    </source>
</evidence>
<evidence type="ECO:0000259" key="24">
    <source>
        <dbReference type="PROSITE" id="PS51030"/>
    </source>
</evidence>
<dbReference type="SUPFAM" id="SSF57716">
    <property type="entry name" value="Glucocorticoid receptor-like (DNA-binding domain)"/>
    <property type="match status" value="1"/>
</dbReference>
<dbReference type="InterPro" id="IPR035500">
    <property type="entry name" value="NHR-like_dom_sf"/>
</dbReference>
<dbReference type="GO" id="GO:0005813">
    <property type="term" value="C:centrosome"/>
    <property type="evidence" value="ECO:0007669"/>
    <property type="project" value="UniProtKB-SubCell"/>
</dbReference>
<evidence type="ECO:0000256" key="5">
    <source>
        <dbReference type="ARBA" id="ARBA00005413"/>
    </source>
</evidence>
<dbReference type="InterPro" id="IPR050200">
    <property type="entry name" value="Nuclear_hormone_rcpt_NR3"/>
</dbReference>
<dbReference type="InterPro" id="IPR013088">
    <property type="entry name" value="Znf_NHR/GATA"/>
</dbReference>
<evidence type="ECO:0000256" key="23">
    <source>
        <dbReference type="SAM" id="MobiDB-lite"/>
    </source>
</evidence>
<comment type="subcellular location">
    <subcellularLocation>
        <location evidence="4">Cytoplasm</location>
        <location evidence="4">Cytoskeleton</location>
        <location evidence="4">Microtubule organizing center</location>
        <location evidence="4">Centrosome</location>
    </subcellularLocation>
    <subcellularLocation>
        <location evidence="3">Cytoplasm</location>
        <location evidence="3">Cytoskeleton</location>
        <location evidence="3">Spindle</location>
    </subcellularLocation>
    <subcellularLocation>
        <location evidence="2">Mitochondrion</location>
    </subcellularLocation>
    <subcellularLocation>
        <location evidence="1 22">Nucleus</location>
    </subcellularLocation>
</comment>
<dbReference type="GO" id="GO:0031963">
    <property type="term" value="F:nuclear cortisol receptor activity"/>
    <property type="evidence" value="ECO:0007669"/>
    <property type="project" value="UniProtKB-ARBA"/>
</dbReference>
<dbReference type="Pfam" id="PF00104">
    <property type="entry name" value="Hormone_recep"/>
    <property type="match status" value="1"/>
</dbReference>
<dbReference type="GO" id="GO:0005634">
    <property type="term" value="C:nucleus"/>
    <property type="evidence" value="ECO:0007669"/>
    <property type="project" value="UniProtKB-SubCell"/>
</dbReference>
<dbReference type="InterPro" id="IPR001723">
    <property type="entry name" value="Nuclear_hrmn_rcpt"/>
</dbReference>
<dbReference type="InterPro" id="IPR001409">
    <property type="entry name" value="Glcrtcd_rcpt"/>
</dbReference>
<evidence type="ECO:0000256" key="22">
    <source>
        <dbReference type="RuleBase" id="RU004334"/>
    </source>
</evidence>
<reference evidence="27" key="2">
    <citation type="journal article" date="2017" name="Sci. Adv.">
        <title>A tail of two voltages: Proteomic comparison of the three electric organs of the electric eel.</title>
        <authorList>
            <person name="Traeger L.L."/>
            <person name="Sabat G."/>
            <person name="Barrett-Wilt G.A."/>
            <person name="Wells G.B."/>
            <person name="Sussman M.R."/>
        </authorList>
    </citation>
    <scope>NUCLEOTIDE SEQUENCE [LARGE SCALE GENOMIC DNA]</scope>
</reference>
<keyword evidence="16" id="KW-0496">Mitochondrion</keyword>
<dbReference type="CDD" id="cd07172">
    <property type="entry name" value="NR_DBD_GR_PR"/>
    <property type="match status" value="1"/>
</dbReference>
<sequence>MLTIFIPQLGEMDRVLEHSNNQDESLALGDRAMRGLLTNICSAPSTTPVSVSSDVSNGLSGSRLQRELSVAGPASVGRSTQETDNKVFAKPFRLQQKPKDALGSSFGDNFALLDESIAELSRTSTSVSSGVLAPESFPFKMEEFSPPEKANYDFGPYNQPDRDVYGADRLLDDSTLDILQGLELPDLGVAEDTLLSLGMEDTLHGDGSCGVLKDTRPAGDFGSVNGRVGQGAQRAQEPPASLPSIKMEEDTEYIQLCTPGVIKQESERRSYCQLSALPVQHGGGVGHVDRQPYPYTAGSAVSLPDHKPPLGLYASLPTAATTDGWVRGNGYSDTSGLPRGSEAMPQLFSPTYTYSSSAPRPDGPTTSSGPASGPARPTSKICLVCSDEASGCHYGVLTCGSCKVFFKRAVEGECTRSFHGQHNYLCAGRNDCIIDKIRRKNCPACRFRKCLQAGMNLEARKNKKLIRLKGQQPPAACASVLPLSEERACTLVPKSMPQLMPTMLSLLKAIEPEIVYSGYDSTLPDTSTRLMTTLNRLGGRQVISAVKWAKALPGFRSLHLDDQMTLLQCSWLFLMSFSLGWRSYQQCNAGMLCFAPDLVINEERMKLPYMGEQCRQMLKIANELVRLQVSYDEYLCMKVLLLLSTVPKDGLKSQAVFDEIRMTYIKELGKAIVKRDENSSQNWQRFYQLTKLLDSMQEMVEGLLNFCFYTFVNKSLSVEFPEMLAEIISNQLPKIKDGTVKPLLFHQK</sequence>
<keyword evidence="15 22" id="KW-0238">DNA-binding</keyword>
<evidence type="ECO:0000256" key="9">
    <source>
        <dbReference type="ARBA" id="ARBA00022723"/>
    </source>
</evidence>
<keyword evidence="20 22" id="KW-0539">Nucleus</keyword>
<dbReference type="SMART" id="SM00399">
    <property type="entry name" value="ZnF_C4"/>
    <property type="match status" value="1"/>
</dbReference>
<reference evidence="26" key="3">
    <citation type="submission" date="2020-05" db="EMBL/GenBank/DDBJ databases">
        <title>Electrophorus electricus (electric eel) genome, fEleEle1, primary haplotype.</title>
        <authorList>
            <person name="Myers G."/>
            <person name="Meyer A."/>
            <person name="Fedrigo O."/>
            <person name="Formenti G."/>
            <person name="Rhie A."/>
            <person name="Tracey A."/>
            <person name="Sims Y."/>
            <person name="Jarvis E.D."/>
        </authorList>
    </citation>
    <scope>NUCLEOTIDE SEQUENCE [LARGE SCALE GENOMIC DNA]</scope>
</reference>
<dbReference type="PROSITE" id="PS00031">
    <property type="entry name" value="NUCLEAR_REC_DBD_1"/>
    <property type="match status" value="1"/>
</dbReference>
<reference evidence="26" key="5">
    <citation type="submission" date="2025-09" db="UniProtKB">
        <authorList>
            <consortium name="Ensembl"/>
        </authorList>
    </citation>
    <scope>IDENTIFICATION</scope>
</reference>
<dbReference type="InterPro" id="IPR001628">
    <property type="entry name" value="Znf_hrmn_rcpt"/>
</dbReference>
<dbReference type="GeneTree" id="ENSGT00940000156385"/>
<organism evidence="26 27">
    <name type="scientific">Electrophorus electricus</name>
    <name type="common">Electric eel</name>
    <name type="synonym">Gymnotus electricus</name>
    <dbReference type="NCBI Taxonomy" id="8005"/>
    <lineage>
        <taxon>Eukaryota</taxon>
        <taxon>Metazoa</taxon>
        <taxon>Chordata</taxon>
        <taxon>Craniata</taxon>
        <taxon>Vertebrata</taxon>
        <taxon>Euteleostomi</taxon>
        <taxon>Actinopterygii</taxon>
        <taxon>Neopterygii</taxon>
        <taxon>Teleostei</taxon>
        <taxon>Ostariophysi</taxon>
        <taxon>Gymnotiformes</taxon>
        <taxon>Gymnotoidei</taxon>
        <taxon>Gymnotidae</taxon>
        <taxon>Electrophorus</taxon>
    </lineage>
</organism>
<evidence type="ECO:0000259" key="25">
    <source>
        <dbReference type="PROSITE" id="PS51843"/>
    </source>
</evidence>
<reference evidence="27" key="1">
    <citation type="journal article" date="2014" name="Science">
        <title>Nonhuman genetics. Genomic basis for the convergent evolution of electric organs.</title>
        <authorList>
            <person name="Gallant J.R."/>
            <person name="Traeger L.L."/>
            <person name="Volkening J.D."/>
            <person name="Moffett H."/>
            <person name="Chen P.H."/>
            <person name="Novina C.D."/>
            <person name="Phillips G.N.Jr."/>
            <person name="Anand R."/>
            <person name="Wells G.B."/>
            <person name="Pinch M."/>
            <person name="Guth R."/>
            <person name="Unguez G.A."/>
            <person name="Albert J.S."/>
            <person name="Zakon H.H."/>
            <person name="Samanta M.P."/>
            <person name="Sussman M.R."/>
        </authorList>
    </citation>
    <scope>NUCLEOTIDE SEQUENCE [LARGE SCALE GENOMIC DNA]</scope>
</reference>
<dbReference type="GO" id="GO:1990239">
    <property type="term" value="F:steroid hormone binding"/>
    <property type="evidence" value="ECO:0007669"/>
    <property type="project" value="UniProtKB-ARBA"/>
</dbReference>
<evidence type="ECO:0000256" key="19">
    <source>
        <dbReference type="ARBA" id="ARBA00023212"/>
    </source>
</evidence>
<feature type="compositionally biased region" description="Polar residues" evidence="23">
    <location>
        <begin position="350"/>
        <end position="370"/>
    </location>
</feature>
<evidence type="ECO:0000256" key="13">
    <source>
        <dbReference type="ARBA" id="ARBA00023015"/>
    </source>
</evidence>
<feature type="region of interest" description="Disordered" evidence="23">
    <location>
        <begin position="350"/>
        <end position="376"/>
    </location>
</feature>
<evidence type="ECO:0000256" key="18">
    <source>
        <dbReference type="ARBA" id="ARBA00023170"/>
    </source>
</evidence>
<dbReference type="Ensembl" id="ENSEEET00000011707.2">
    <property type="protein sequence ID" value="ENSEEEP00000011572.2"/>
    <property type="gene ID" value="ENSEEEG00000005733.2"/>
</dbReference>
<keyword evidence="12" id="KW-0156">Chromatin regulator</keyword>
<dbReference type="GO" id="GO:0006325">
    <property type="term" value="P:chromatin organization"/>
    <property type="evidence" value="ECO:0007669"/>
    <property type="project" value="UniProtKB-KW"/>
</dbReference>
<evidence type="ECO:0000256" key="2">
    <source>
        <dbReference type="ARBA" id="ARBA00004173"/>
    </source>
</evidence>
<evidence type="ECO:0000256" key="16">
    <source>
        <dbReference type="ARBA" id="ARBA00023128"/>
    </source>
</evidence>
<feature type="domain" description="Nuclear receptor" evidence="24">
    <location>
        <begin position="379"/>
        <end position="462"/>
    </location>
</feature>
<dbReference type="Pfam" id="PF02155">
    <property type="entry name" value="GCR"/>
    <property type="match status" value="2"/>
</dbReference>
<gene>
    <name evidence="26" type="primary">NR3C1</name>
</gene>
<keyword evidence="7" id="KW-0963">Cytoplasm</keyword>
<evidence type="ECO:0000313" key="27">
    <source>
        <dbReference type="Proteomes" id="UP000314983"/>
    </source>
</evidence>
<dbReference type="PRINTS" id="PR00528">
    <property type="entry name" value="GLCORTICOIDR"/>
</dbReference>
<dbReference type="GO" id="GO:0010628">
    <property type="term" value="P:positive regulation of gene expression"/>
    <property type="evidence" value="ECO:0007669"/>
    <property type="project" value="UniProtKB-ARBA"/>
</dbReference>
<dbReference type="PRINTS" id="PR00398">
    <property type="entry name" value="STRDHORMONER"/>
</dbReference>
<keyword evidence="14" id="KW-0446">Lipid-binding</keyword>
<dbReference type="SUPFAM" id="SSF48508">
    <property type="entry name" value="Nuclear receptor ligand-binding domain"/>
    <property type="match status" value="1"/>
</dbReference>
<dbReference type="FunFam" id="3.30.50.10:FF:000047">
    <property type="entry name" value="glucocorticoid receptor isoform X1"/>
    <property type="match status" value="1"/>
</dbReference>
<accession>A0A4W4EJL9</accession>
<dbReference type="FunFam" id="1.10.565.10:FF:000004">
    <property type="entry name" value="Androgen receptor variant"/>
    <property type="match status" value="1"/>
</dbReference>
<evidence type="ECO:0000256" key="8">
    <source>
        <dbReference type="ARBA" id="ARBA00022665"/>
    </source>
</evidence>
<evidence type="ECO:0000256" key="11">
    <source>
        <dbReference type="ARBA" id="ARBA00022833"/>
    </source>
</evidence>
<keyword evidence="10 22" id="KW-0863">Zinc-finger</keyword>
<evidence type="ECO:0000256" key="1">
    <source>
        <dbReference type="ARBA" id="ARBA00004123"/>
    </source>
</evidence>
<keyword evidence="8" id="KW-0754">Steroid-binding</keyword>
<keyword evidence="19" id="KW-0206">Cytoskeleton</keyword>
<keyword evidence="9 22" id="KW-0479">Metal-binding</keyword>
<reference evidence="26" key="4">
    <citation type="submission" date="2025-08" db="UniProtKB">
        <authorList>
            <consortium name="Ensembl"/>
        </authorList>
    </citation>
    <scope>IDENTIFICATION</scope>
</reference>
<dbReference type="Gene3D" id="1.10.565.10">
    <property type="entry name" value="Retinoid X Receptor"/>
    <property type="match status" value="1"/>
</dbReference>
<dbReference type="InterPro" id="IPR000536">
    <property type="entry name" value="Nucl_hrmn_rcpt_lig-bd"/>
</dbReference>
<keyword evidence="27" id="KW-1185">Reference proteome</keyword>
<dbReference type="PROSITE" id="PS51843">
    <property type="entry name" value="NR_LBD"/>
    <property type="match status" value="1"/>
</dbReference>
<dbReference type="GO" id="GO:0005739">
    <property type="term" value="C:mitochondrion"/>
    <property type="evidence" value="ECO:0007669"/>
    <property type="project" value="UniProtKB-SubCell"/>
</dbReference>
<comment type="similarity">
    <text evidence="5">Belongs to the nuclear hormone receptor family. NR3 subfamily.</text>
</comment>
<dbReference type="GO" id="GO:1990794">
    <property type="term" value="C:basolateral part of cell"/>
    <property type="evidence" value="ECO:0007669"/>
    <property type="project" value="UniProtKB-ARBA"/>
</dbReference>